<keyword evidence="7" id="KW-1185">Reference proteome</keyword>
<sequence>MGLESGPCPSPLWCDSSCLAATKVSRLQEALEEAEAASDLGAALGLSEQLGDLFCKVGEYRRAAEAYEKQLGHAQALGRTEQELAVIHVSLAATYGDLKDYVRAVQHYQAELALRRGNPLEEGKTWLNIALAKEEAGKSYPELEPCFQAALQAAQKAGDHKLEVSRVGCCLQKAVYDNTRRWWVGAVFPQWNQRNDKGETLLHRACIEGNLRQVQYFLEKEHPVNPRDYCGWTPLHEACNHGHLETVRLLLDHGASIDDPGGPDCEGITPELLIQRGASMLLRNAKPGIWRRW</sequence>
<evidence type="ECO:0000256" key="5">
    <source>
        <dbReference type="PROSITE-ProRule" id="PRU00023"/>
    </source>
</evidence>
<dbReference type="PROSITE" id="PS50297">
    <property type="entry name" value="ANK_REP_REGION"/>
    <property type="match status" value="1"/>
</dbReference>
<dbReference type="InterPro" id="IPR052311">
    <property type="entry name" value="MMS22L-TONSL_complex_comp"/>
</dbReference>
<evidence type="ECO:0000256" key="3">
    <source>
        <dbReference type="ARBA" id="ARBA00022737"/>
    </source>
</evidence>
<dbReference type="GO" id="GO:0000724">
    <property type="term" value="P:double-strand break repair via homologous recombination"/>
    <property type="evidence" value="ECO:0007669"/>
    <property type="project" value="TreeGrafter"/>
</dbReference>
<dbReference type="GO" id="GO:0043596">
    <property type="term" value="C:nuclear replication fork"/>
    <property type="evidence" value="ECO:0007669"/>
    <property type="project" value="TreeGrafter"/>
</dbReference>
<dbReference type="InterPro" id="IPR011990">
    <property type="entry name" value="TPR-like_helical_dom_sf"/>
</dbReference>
<dbReference type="Proteomes" id="UP000694559">
    <property type="component" value="Unplaced"/>
</dbReference>
<feature type="repeat" description="ANK" evidence="5">
    <location>
        <begin position="197"/>
        <end position="229"/>
    </location>
</feature>
<dbReference type="Gene3D" id="1.25.40.20">
    <property type="entry name" value="Ankyrin repeat-containing domain"/>
    <property type="match status" value="1"/>
</dbReference>
<keyword evidence="3" id="KW-0677">Repeat</keyword>
<evidence type="ECO:0000256" key="1">
    <source>
        <dbReference type="ARBA" id="ARBA00004123"/>
    </source>
</evidence>
<evidence type="ECO:0000313" key="7">
    <source>
        <dbReference type="Proteomes" id="UP000694559"/>
    </source>
</evidence>
<protein>
    <submittedName>
        <fullName evidence="6">Tonsoku like, DNA repair protein</fullName>
    </submittedName>
</protein>
<dbReference type="SUPFAM" id="SSF48452">
    <property type="entry name" value="TPR-like"/>
    <property type="match status" value="1"/>
</dbReference>
<organism evidence="6 7">
    <name type="scientific">Naja naja</name>
    <name type="common">Indian cobra</name>
    <dbReference type="NCBI Taxonomy" id="35670"/>
    <lineage>
        <taxon>Eukaryota</taxon>
        <taxon>Metazoa</taxon>
        <taxon>Chordata</taxon>
        <taxon>Craniata</taxon>
        <taxon>Vertebrata</taxon>
        <taxon>Euteleostomi</taxon>
        <taxon>Lepidosauria</taxon>
        <taxon>Squamata</taxon>
        <taxon>Bifurcata</taxon>
        <taxon>Unidentata</taxon>
        <taxon>Episquamata</taxon>
        <taxon>Toxicofera</taxon>
        <taxon>Serpentes</taxon>
        <taxon>Colubroidea</taxon>
        <taxon>Elapidae</taxon>
        <taxon>Elapinae</taxon>
        <taxon>Naja</taxon>
    </lineage>
</organism>
<dbReference type="SUPFAM" id="SSF48403">
    <property type="entry name" value="Ankyrin repeat"/>
    <property type="match status" value="1"/>
</dbReference>
<name>A0A8C6XWT7_NAJNA</name>
<dbReference type="GO" id="GO:0031297">
    <property type="term" value="P:replication fork processing"/>
    <property type="evidence" value="ECO:0007669"/>
    <property type="project" value="TreeGrafter"/>
</dbReference>
<dbReference type="Gene3D" id="1.25.40.10">
    <property type="entry name" value="Tetratricopeptide repeat domain"/>
    <property type="match status" value="1"/>
</dbReference>
<keyword evidence="4" id="KW-0539">Nucleus</keyword>
<dbReference type="Pfam" id="PF13176">
    <property type="entry name" value="TPR_7"/>
    <property type="match status" value="1"/>
</dbReference>
<proteinExistence type="predicted"/>
<feature type="repeat" description="ANK" evidence="5">
    <location>
        <begin position="230"/>
        <end position="262"/>
    </location>
</feature>
<reference evidence="6" key="1">
    <citation type="submission" date="2025-08" db="UniProtKB">
        <authorList>
            <consortium name="Ensembl"/>
        </authorList>
    </citation>
    <scope>IDENTIFICATION</scope>
</reference>
<accession>A0A8C6XWT7</accession>
<reference evidence="6" key="2">
    <citation type="submission" date="2025-09" db="UniProtKB">
        <authorList>
            <consortium name="Ensembl"/>
        </authorList>
    </citation>
    <scope>IDENTIFICATION</scope>
</reference>
<dbReference type="PANTHER" id="PTHR46358">
    <property type="entry name" value="TONSOKU-LIKE PROTEIN"/>
    <property type="match status" value="1"/>
</dbReference>
<dbReference type="PROSITE" id="PS50088">
    <property type="entry name" value="ANK_REPEAT"/>
    <property type="match status" value="2"/>
</dbReference>
<gene>
    <name evidence="6" type="primary">TONSL</name>
</gene>
<keyword evidence="5" id="KW-0040">ANK repeat</keyword>
<dbReference type="OrthoDB" id="5806726at2759"/>
<dbReference type="InterPro" id="IPR002110">
    <property type="entry name" value="Ankyrin_rpt"/>
</dbReference>
<comment type="subcellular location">
    <subcellularLocation>
        <location evidence="1">Nucleus</location>
    </subcellularLocation>
</comment>
<evidence type="ECO:0000256" key="4">
    <source>
        <dbReference type="ARBA" id="ARBA00023242"/>
    </source>
</evidence>
<dbReference type="GeneTree" id="ENSGT00940000160188"/>
<dbReference type="Pfam" id="PF12796">
    <property type="entry name" value="Ank_2"/>
    <property type="match status" value="1"/>
</dbReference>
<dbReference type="PANTHER" id="PTHR46358:SF1">
    <property type="entry name" value="TONSOKU-LIKE PROTEIN"/>
    <property type="match status" value="1"/>
</dbReference>
<dbReference type="AlphaFoldDB" id="A0A8C6XWT7"/>
<dbReference type="Ensembl" id="ENSNNAT00000020499.1">
    <property type="protein sequence ID" value="ENSNNAP00000019530.1"/>
    <property type="gene ID" value="ENSNNAG00000012967.1"/>
</dbReference>
<evidence type="ECO:0000313" key="6">
    <source>
        <dbReference type="Ensembl" id="ENSNNAP00000019530.1"/>
    </source>
</evidence>
<dbReference type="InterPro" id="IPR019734">
    <property type="entry name" value="TPR_rpt"/>
</dbReference>
<dbReference type="SMART" id="SM00248">
    <property type="entry name" value="ANK"/>
    <property type="match status" value="2"/>
</dbReference>
<dbReference type="InterPro" id="IPR036770">
    <property type="entry name" value="Ankyrin_rpt-contain_sf"/>
</dbReference>
<keyword evidence="2" id="KW-0433">Leucine-rich repeat</keyword>
<evidence type="ECO:0000256" key="2">
    <source>
        <dbReference type="ARBA" id="ARBA00022614"/>
    </source>
</evidence>